<keyword evidence="3" id="KW-1185">Reference proteome</keyword>
<dbReference type="GO" id="GO:0080037">
    <property type="term" value="P:negative regulation of cytokinin-activated signaling pathway"/>
    <property type="evidence" value="ECO:0007669"/>
    <property type="project" value="InterPro"/>
</dbReference>
<dbReference type="PANTHER" id="PTHR46407">
    <property type="entry name" value="OS02G0208700 PROTEIN"/>
    <property type="match status" value="1"/>
</dbReference>
<accession>A0A834X1Z5</accession>
<dbReference type="SMART" id="SM00256">
    <property type="entry name" value="FBOX"/>
    <property type="match status" value="1"/>
</dbReference>
<dbReference type="AlphaFoldDB" id="A0A834X1Z5"/>
<dbReference type="SMART" id="SM00612">
    <property type="entry name" value="Kelch"/>
    <property type="match status" value="2"/>
</dbReference>
<dbReference type="CDD" id="cd22152">
    <property type="entry name" value="F-box_AtAFR-like"/>
    <property type="match status" value="1"/>
</dbReference>
<dbReference type="SUPFAM" id="SSF81383">
    <property type="entry name" value="F-box domain"/>
    <property type="match status" value="1"/>
</dbReference>
<dbReference type="GO" id="GO:2000762">
    <property type="term" value="P:regulation of phenylpropanoid metabolic process"/>
    <property type="evidence" value="ECO:0007669"/>
    <property type="project" value="InterPro"/>
</dbReference>
<protein>
    <submittedName>
        <fullName evidence="2">F-box/kelch-repeat protein</fullName>
    </submittedName>
</protein>
<dbReference type="InterPro" id="IPR044595">
    <property type="entry name" value="KMD1-4"/>
</dbReference>
<dbReference type="OrthoDB" id="191037at2759"/>
<evidence type="ECO:0000313" key="2">
    <source>
        <dbReference type="EMBL" id="KAF7836978.1"/>
    </source>
</evidence>
<dbReference type="EMBL" id="JAAIUW010000003">
    <property type="protein sequence ID" value="KAF7836978.1"/>
    <property type="molecule type" value="Genomic_DNA"/>
</dbReference>
<dbReference type="InterPro" id="IPR001810">
    <property type="entry name" value="F-box_dom"/>
</dbReference>
<dbReference type="InterPro" id="IPR015915">
    <property type="entry name" value="Kelch-typ_b-propeller"/>
</dbReference>
<evidence type="ECO:0000259" key="1">
    <source>
        <dbReference type="PROSITE" id="PS50181"/>
    </source>
</evidence>
<dbReference type="InterPro" id="IPR036047">
    <property type="entry name" value="F-box-like_dom_sf"/>
</dbReference>
<gene>
    <name evidence="2" type="ORF">G2W53_005460</name>
</gene>
<dbReference type="InterPro" id="IPR006652">
    <property type="entry name" value="Kelch_1"/>
</dbReference>
<comment type="caution">
    <text evidence="2">The sequence shown here is derived from an EMBL/GenBank/DDBJ whole genome shotgun (WGS) entry which is preliminary data.</text>
</comment>
<dbReference type="SUPFAM" id="SSF117281">
    <property type="entry name" value="Kelch motif"/>
    <property type="match status" value="1"/>
</dbReference>
<reference evidence="2" key="1">
    <citation type="submission" date="2020-09" db="EMBL/GenBank/DDBJ databases">
        <title>Genome-Enabled Discovery of Anthraquinone Biosynthesis in Senna tora.</title>
        <authorList>
            <person name="Kang S.-H."/>
            <person name="Pandey R.P."/>
            <person name="Lee C.-M."/>
            <person name="Sim J.-S."/>
            <person name="Jeong J.-T."/>
            <person name="Choi B.-S."/>
            <person name="Jung M."/>
            <person name="Ginzburg D."/>
            <person name="Zhao K."/>
            <person name="Won S.Y."/>
            <person name="Oh T.-J."/>
            <person name="Yu Y."/>
            <person name="Kim N.-H."/>
            <person name="Lee O.R."/>
            <person name="Lee T.-H."/>
            <person name="Bashyal P."/>
            <person name="Kim T.-S."/>
            <person name="Lee W.-H."/>
            <person name="Kawkins C."/>
            <person name="Kim C.-K."/>
            <person name="Kim J.S."/>
            <person name="Ahn B.O."/>
            <person name="Rhee S.Y."/>
            <person name="Sohng J.K."/>
        </authorList>
    </citation>
    <scope>NUCLEOTIDE SEQUENCE</scope>
    <source>
        <tissue evidence="2">Leaf</tissue>
    </source>
</reference>
<dbReference type="Pfam" id="PF24681">
    <property type="entry name" value="Kelch_KLHDC2_KLHL20_DRC7"/>
    <property type="match status" value="1"/>
</dbReference>
<dbReference type="Gene3D" id="2.120.10.80">
    <property type="entry name" value="Kelch-type beta propeller"/>
    <property type="match status" value="1"/>
</dbReference>
<dbReference type="Proteomes" id="UP000634136">
    <property type="component" value="Unassembled WGS sequence"/>
</dbReference>
<proteinExistence type="predicted"/>
<dbReference type="PANTHER" id="PTHR46407:SF6">
    <property type="entry name" value="F-BOX DOMAIN-CONTAINING PROTEIN"/>
    <property type="match status" value="1"/>
</dbReference>
<evidence type="ECO:0000313" key="3">
    <source>
        <dbReference type="Proteomes" id="UP000634136"/>
    </source>
</evidence>
<feature type="domain" description="F-box" evidence="1">
    <location>
        <begin position="1"/>
        <end position="45"/>
    </location>
</feature>
<dbReference type="Pfam" id="PF00646">
    <property type="entry name" value="F-box"/>
    <property type="match status" value="1"/>
</dbReference>
<dbReference type="PROSITE" id="PS50181">
    <property type="entry name" value="FBOX"/>
    <property type="match status" value="1"/>
</dbReference>
<sequence length="334" mass="37459">MLPGLPHDLGFECLTRLPYSDYPLASRVSRQWCHLLQSDNFYHHRKKSGHTRKLACLIQALPQQHLAHPHKPTASPAYAITVFDPISLSWDRIAPVPDYPFGLPLFCQPASYEGKLVVMGGWDPVSYEPVTDVFVYDFRRSEWKKGKNMPSKRSFFAIGAHEGRVYVAGGHDENKNALKTAWVYDLGKEEWRELESMREERDECEGRVVGDELWVVSGYRTERQGQFEGTVEAYGFGSGKWRRMEGMWEAGRSPRLCGGGGKDGSWGEVEGKVGVGVCVVRLGSVTMATGSEYQGAPHAFYLHQVQEGQNCKFTQISAPPQFSGFVQSGCCLEI</sequence>
<organism evidence="2 3">
    <name type="scientific">Senna tora</name>
    <dbReference type="NCBI Taxonomy" id="362788"/>
    <lineage>
        <taxon>Eukaryota</taxon>
        <taxon>Viridiplantae</taxon>
        <taxon>Streptophyta</taxon>
        <taxon>Embryophyta</taxon>
        <taxon>Tracheophyta</taxon>
        <taxon>Spermatophyta</taxon>
        <taxon>Magnoliopsida</taxon>
        <taxon>eudicotyledons</taxon>
        <taxon>Gunneridae</taxon>
        <taxon>Pentapetalae</taxon>
        <taxon>rosids</taxon>
        <taxon>fabids</taxon>
        <taxon>Fabales</taxon>
        <taxon>Fabaceae</taxon>
        <taxon>Caesalpinioideae</taxon>
        <taxon>Cassia clade</taxon>
        <taxon>Senna</taxon>
    </lineage>
</organism>
<name>A0A834X1Z5_9FABA</name>